<dbReference type="InterPro" id="IPR036390">
    <property type="entry name" value="WH_DNA-bd_sf"/>
</dbReference>
<evidence type="ECO:0000313" key="2">
    <source>
        <dbReference type="EMBL" id="MDT0583166.1"/>
    </source>
</evidence>
<proteinExistence type="predicted"/>
<comment type="caution">
    <text evidence="2">The sequence shown here is derived from an EMBL/GenBank/DDBJ whole genome shotgun (WGS) entry which is preliminary data.</text>
</comment>
<dbReference type="InterPro" id="IPR000835">
    <property type="entry name" value="HTH_MarR-typ"/>
</dbReference>
<name>A0AAW8R1L7_9ALTE</name>
<sequence length="328" mass="37154">MQNDFLNELAELALGSRLKRISEKVMASAAEVYATFDMAIQPKWFTLLALLYAKGRVTIVEASQALGLSQPALSQFCKQLLAEELIEVTVGSKDSRQRQLQLSKKGVHSIEKMKPIWRAVEKAAKDLCEESNNDFYRALLTFEKSFEKQNLLQRTKHYMDKAAMNNNIEFLSFTDELAPYFEEINAQWINAMFVLETIDKEVLQQPRMHIIDKGGKIWFAKHPELGIVGACALLNKGNGNFELTKMGVLDSARGLKVGEVLLQYVIEQALAMPVSTLFLLTNAKCEAAIHLYEKNGFVHDKDIMEKYGASYERCNVAMRYVKKTPQAN</sequence>
<feature type="domain" description="N-acetyltransferase" evidence="1">
    <location>
        <begin position="168"/>
        <end position="325"/>
    </location>
</feature>
<keyword evidence="3" id="KW-1185">Reference proteome</keyword>
<dbReference type="SUPFAM" id="SSF55729">
    <property type="entry name" value="Acyl-CoA N-acyltransferases (Nat)"/>
    <property type="match status" value="1"/>
</dbReference>
<dbReference type="InterPro" id="IPR039422">
    <property type="entry name" value="MarR/SlyA-like"/>
</dbReference>
<gene>
    <name evidence="2" type="ORF">RM544_11505</name>
</gene>
<dbReference type="Gene3D" id="1.10.10.10">
    <property type="entry name" value="Winged helix-like DNA-binding domain superfamily/Winged helix DNA-binding domain"/>
    <property type="match status" value="1"/>
</dbReference>
<reference evidence="2 3" key="1">
    <citation type="submission" date="2023-09" db="EMBL/GenBank/DDBJ databases">
        <authorList>
            <person name="Rey-Velasco X."/>
        </authorList>
    </citation>
    <scope>NUCLEOTIDE SEQUENCE [LARGE SCALE GENOMIC DNA]</scope>
    <source>
        <strain evidence="2 3">W409</strain>
    </source>
</reference>
<dbReference type="Gene3D" id="3.40.630.30">
    <property type="match status" value="1"/>
</dbReference>
<dbReference type="PROSITE" id="PS51186">
    <property type="entry name" value="GNAT"/>
    <property type="match status" value="1"/>
</dbReference>
<evidence type="ECO:0000313" key="3">
    <source>
        <dbReference type="Proteomes" id="UP001249020"/>
    </source>
</evidence>
<dbReference type="Proteomes" id="UP001249020">
    <property type="component" value="Unassembled WGS sequence"/>
</dbReference>
<organism evidence="2 3">
    <name type="scientific">Brumicola blandensis</name>
    <dbReference type="NCBI Taxonomy" id="3075611"/>
    <lineage>
        <taxon>Bacteria</taxon>
        <taxon>Pseudomonadati</taxon>
        <taxon>Pseudomonadota</taxon>
        <taxon>Gammaproteobacteria</taxon>
        <taxon>Alteromonadales</taxon>
        <taxon>Alteromonadaceae</taxon>
        <taxon>Brumicola</taxon>
    </lineage>
</organism>
<dbReference type="Pfam" id="PF12802">
    <property type="entry name" value="MarR_2"/>
    <property type="match status" value="1"/>
</dbReference>
<protein>
    <submittedName>
        <fullName evidence="2">GNAT family N-acetyltransferase</fullName>
    </submittedName>
</protein>
<dbReference type="GO" id="GO:0006950">
    <property type="term" value="P:response to stress"/>
    <property type="evidence" value="ECO:0007669"/>
    <property type="project" value="TreeGrafter"/>
</dbReference>
<dbReference type="RefSeq" id="WP_311361934.1">
    <property type="nucleotide sequence ID" value="NZ_JAVRIE010000004.1"/>
</dbReference>
<dbReference type="CDD" id="cd04301">
    <property type="entry name" value="NAT_SF"/>
    <property type="match status" value="1"/>
</dbReference>
<dbReference type="GO" id="GO:0003700">
    <property type="term" value="F:DNA-binding transcription factor activity"/>
    <property type="evidence" value="ECO:0007669"/>
    <property type="project" value="InterPro"/>
</dbReference>
<dbReference type="SUPFAM" id="SSF46785">
    <property type="entry name" value="Winged helix' DNA-binding domain"/>
    <property type="match status" value="1"/>
</dbReference>
<dbReference type="InterPro" id="IPR016181">
    <property type="entry name" value="Acyl_CoA_acyltransferase"/>
</dbReference>
<dbReference type="Pfam" id="PF13508">
    <property type="entry name" value="Acetyltransf_7"/>
    <property type="match status" value="1"/>
</dbReference>
<dbReference type="InterPro" id="IPR000182">
    <property type="entry name" value="GNAT_dom"/>
</dbReference>
<dbReference type="GO" id="GO:0016747">
    <property type="term" value="F:acyltransferase activity, transferring groups other than amino-acyl groups"/>
    <property type="evidence" value="ECO:0007669"/>
    <property type="project" value="InterPro"/>
</dbReference>
<dbReference type="AlphaFoldDB" id="A0AAW8R1L7"/>
<dbReference type="InterPro" id="IPR036388">
    <property type="entry name" value="WH-like_DNA-bd_sf"/>
</dbReference>
<evidence type="ECO:0000259" key="1">
    <source>
        <dbReference type="PROSITE" id="PS51186"/>
    </source>
</evidence>
<dbReference type="SMART" id="SM00347">
    <property type="entry name" value="HTH_MARR"/>
    <property type="match status" value="1"/>
</dbReference>
<dbReference type="PANTHER" id="PTHR33164:SF43">
    <property type="entry name" value="HTH-TYPE TRANSCRIPTIONAL REPRESSOR YETL"/>
    <property type="match status" value="1"/>
</dbReference>
<accession>A0AAW8R1L7</accession>
<dbReference type="PANTHER" id="PTHR33164">
    <property type="entry name" value="TRANSCRIPTIONAL REGULATOR, MARR FAMILY"/>
    <property type="match status" value="1"/>
</dbReference>
<dbReference type="EMBL" id="JAVRIE010000004">
    <property type="protein sequence ID" value="MDT0583166.1"/>
    <property type="molecule type" value="Genomic_DNA"/>
</dbReference>